<evidence type="ECO:0000256" key="6">
    <source>
        <dbReference type="ARBA" id="ARBA00023110"/>
    </source>
</evidence>
<evidence type="ECO:0000256" key="10">
    <source>
        <dbReference type="ARBA" id="ARBA00029986"/>
    </source>
</evidence>
<comment type="catalytic activity">
    <reaction evidence="1 11 12">
        <text>[protein]-peptidylproline (omega=180) = [protein]-peptidylproline (omega=0)</text>
        <dbReference type="Rhea" id="RHEA:16237"/>
        <dbReference type="Rhea" id="RHEA-COMP:10747"/>
        <dbReference type="Rhea" id="RHEA-COMP:10748"/>
        <dbReference type="ChEBI" id="CHEBI:83833"/>
        <dbReference type="ChEBI" id="CHEBI:83834"/>
        <dbReference type="EC" id="5.2.1.8"/>
    </reaction>
</comment>
<dbReference type="Pfam" id="PF05697">
    <property type="entry name" value="Trigger_N"/>
    <property type="match status" value="1"/>
</dbReference>
<evidence type="ECO:0000256" key="5">
    <source>
        <dbReference type="ARBA" id="ARBA00022618"/>
    </source>
</evidence>
<keyword evidence="16" id="KW-1185">Reference proteome</keyword>
<protein>
    <recommendedName>
        <fullName evidence="4 11">Trigger factor</fullName>
        <shortName evidence="11">TF</shortName>
        <ecNumber evidence="3 11">5.2.1.8</ecNumber>
    </recommendedName>
    <alternativeName>
        <fullName evidence="10 11">PPIase</fullName>
    </alternativeName>
</protein>
<dbReference type="HAMAP" id="MF_00303">
    <property type="entry name" value="Trigger_factor_Tig"/>
    <property type="match status" value="1"/>
</dbReference>
<evidence type="ECO:0000313" key="16">
    <source>
        <dbReference type="Proteomes" id="UP001237011"/>
    </source>
</evidence>
<evidence type="ECO:0000256" key="13">
    <source>
        <dbReference type="RuleBase" id="RU003914"/>
    </source>
</evidence>
<feature type="domain" description="PPIase FKBP-type" evidence="14">
    <location>
        <begin position="166"/>
        <end position="226"/>
    </location>
</feature>
<name>A0ABY9HA12_9MOLU</name>
<dbReference type="EC" id="5.2.1.8" evidence="3 11"/>
<evidence type="ECO:0000256" key="12">
    <source>
        <dbReference type="PROSITE-ProRule" id="PRU00277"/>
    </source>
</evidence>
<evidence type="ECO:0000313" key="15">
    <source>
        <dbReference type="EMBL" id="WLP85430.1"/>
    </source>
</evidence>
<accession>A0ABY9HA12</accession>
<keyword evidence="8 11" id="KW-0413">Isomerase</keyword>
<dbReference type="InterPro" id="IPR005215">
    <property type="entry name" value="Trig_fac"/>
</dbReference>
<sequence length="434" mass="49955">MIKHTEDKDKAQVVVKYVVDASEFQKKLDEVSNRLVKKVKVKGYRPGKAPVEKLKAQLDPEVVFGEAAKFFHNAHFTEVIEYAVKKEIKAYSQPILSYDLDKKGDLVLEYTFVIAPEFNVDEKDLKLKYTPVKVTKSDVESMIKDLEQNMSVEELVEDNETTTVEGDTVNIDFKGFIDNEPFEGGEAKGYDLKLGSKTFIPGFEDQLIGKTKGYKGDVVVKFPADYFVKEYQNKEAVFQVTINEVKRLKLFKLTDENVKMFQDPNVTDLKSLENVLKGNIRVRKFVEANVNFYEELVGQLIEKAHPVIHESLLTAHVENSKKQFDNSLKQYGIKKQEYLQLIKSTEKDLEEEFKKQALDQVTKAEAYGYLVRKYPVNTTPEQVNEFTKKFIEFGFSKESAHEFVISSLRMSLILSEINPEQAEKLEKDFKEIVK</sequence>
<evidence type="ECO:0000256" key="9">
    <source>
        <dbReference type="ARBA" id="ARBA00023306"/>
    </source>
</evidence>
<dbReference type="Gene3D" id="1.10.3120.10">
    <property type="entry name" value="Trigger factor, C-terminal domain"/>
    <property type="match status" value="1"/>
</dbReference>
<dbReference type="EMBL" id="CP132191">
    <property type="protein sequence ID" value="WLP85430.1"/>
    <property type="molecule type" value="Genomic_DNA"/>
</dbReference>
<evidence type="ECO:0000256" key="7">
    <source>
        <dbReference type="ARBA" id="ARBA00023186"/>
    </source>
</evidence>
<dbReference type="PIRSF" id="PIRSF003095">
    <property type="entry name" value="Trigger_factor"/>
    <property type="match status" value="1"/>
</dbReference>
<dbReference type="InterPro" id="IPR027304">
    <property type="entry name" value="Trigger_fact/SurA_dom_sf"/>
</dbReference>
<dbReference type="InterPro" id="IPR037041">
    <property type="entry name" value="Trigger_fac_C_sf"/>
</dbReference>
<keyword evidence="9 11" id="KW-0131">Cell cycle</keyword>
<dbReference type="InterPro" id="IPR008881">
    <property type="entry name" value="Trigger_fac_ribosome-bd_bac"/>
</dbReference>
<keyword evidence="7 11" id="KW-0143">Chaperone</keyword>
<comment type="similarity">
    <text evidence="2 11 13">Belongs to the FKBP-type PPIase family. Tig subfamily.</text>
</comment>
<dbReference type="InterPro" id="IPR001179">
    <property type="entry name" value="PPIase_FKBP_dom"/>
</dbReference>
<dbReference type="Gene3D" id="3.10.50.40">
    <property type="match status" value="1"/>
</dbReference>
<keyword evidence="5 11" id="KW-0132">Cell division</keyword>
<dbReference type="GO" id="GO:0003755">
    <property type="term" value="F:peptidyl-prolyl cis-trans isomerase activity"/>
    <property type="evidence" value="ECO:0007669"/>
    <property type="project" value="UniProtKB-EC"/>
</dbReference>
<dbReference type="Pfam" id="PF05698">
    <property type="entry name" value="Trigger_C"/>
    <property type="match status" value="1"/>
</dbReference>
<dbReference type="SUPFAM" id="SSF54534">
    <property type="entry name" value="FKBP-like"/>
    <property type="match status" value="1"/>
</dbReference>
<reference evidence="15" key="1">
    <citation type="submission" date="2023-08" db="EMBL/GenBank/DDBJ databases">
        <title>Complete genome sequence of Mycoplasma seminis 2200.</title>
        <authorList>
            <person name="Spergser J."/>
        </authorList>
    </citation>
    <scope>NUCLEOTIDE SEQUENCE [LARGE SCALE GENOMIC DNA]</scope>
    <source>
        <strain evidence="15">2200</strain>
    </source>
</reference>
<evidence type="ECO:0000256" key="3">
    <source>
        <dbReference type="ARBA" id="ARBA00013194"/>
    </source>
</evidence>
<dbReference type="Gene3D" id="3.30.70.1050">
    <property type="entry name" value="Trigger factor ribosome-binding domain"/>
    <property type="match status" value="1"/>
</dbReference>
<evidence type="ECO:0000256" key="1">
    <source>
        <dbReference type="ARBA" id="ARBA00000971"/>
    </source>
</evidence>
<organism evidence="15 16">
    <name type="scientific">Mycoplasma seminis</name>
    <dbReference type="NCBI Taxonomy" id="512749"/>
    <lineage>
        <taxon>Bacteria</taxon>
        <taxon>Bacillati</taxon>
        <taxon>Mycoplasmatota</taxon>
        <taxon>Mollicutes</taxon>
        <taxon>Mycoplasmataceae</taxon>
        <taxon>Mycoplasma</taxon>
    </lineage>
</organism>
<keyword evidence="11" id="KW-0963">Cytoplasm</keyword>
<dbReference type="InterPro" id="IPR008880">
    <property type="entry name" value="Trigger_fac_C"/>
</dbReference>
<dbReference type="NCBIfam" id="TIGR00115">
    <property type="entry name" value="tig"/>
    <property type="match status" value="1"/>
</dbReference>
<dbReference type="InterPro" id="IPR046357">
    <property type="entry name" value="PPIase_dom_sf"/>
</dbReference>
<dbReference type="InterPro" id="IPR036611">
    <property type="entry name" value="Trigger_fac_ribosome-bd_sf"/>
</dbReference>
<dbReference type="PROSITE" id="PS50059">
    <property type="entry name" value="FKBP_PPIASE"/>
    <property type="match status" value="1"/>
</dbReference>
<dbReference type="SUPFAM" id="SSF109998">
    <property type="entry name" value="Triger factor/SurA peptide-binding domain-like"/>
    <property type="match status" value="1"/>
</dbReference>
<dbReference type="RefSeq" id="WP_305937866.1">
    <property type="nucleotide sequence ID" value="NZ_CP132191.1"/>
</dbReference>
<evidence type="ECO:0000256" key="2">
    <source>
        <dbReference type="ARBA" id="ARBA00005464"/>
    </source>
</evidence>
<comment type="domain">
    <text evidence="11">Consists of 3 domains; the N-terminus binds the ribosome, the middle domain has PPIase activity, while the C-terminus has intrinsic chaperone activity on its own.</text>
</comment>
<comment type="subcellular location">
    <subcellularLocation>
        <location evidence="11">Cytoplasm</location>
    </subcellularLocation>
    <text evidence="11">About half TF is bound to the ribosome near the polypeptide exit tunnel while the other half is free in the cytoplasm.</text>
</comment>
<dbReference type="SUPFAM" id="SSF102735">
    <property type="entry name" value="Trigger factor ribosome-binding domain"/>
    <property type="match status" value="1"/>
</dbReference>
<evidence type="ECO:0000259" key="14">
    <source>
        <dbReference type="PROSITE" id="PS50059"/>
    </source>
</evidence>
<evidence type="ECO:0000256" key="11">
    <source>
        <dbReference type="HAMAP-Rule" id="MF_00303"/>
    </source>
</evidence>
<evidence type="ECO:0000256" key="4">
    <source>
        <dbReference type="ARBA" id="ARBA00016902"/>
    </source>
</evidence>
<dbReference type="Proteomes" id="UP001237011">
    <property type="component" value="Chromosome"/>
</dbReference>
<dbReference type="Pfam" id="PF00254">
    <property type="entry name" value="FKBP_C"/>
    <property type="match status" value="1"/>
</dbReference>
<proteinExistence type="inferred from homology"/>
<evidence type="ECO:0000256" key="8">
    <source>
        <dbReference type="ARBA" id="ARBA00023235"/>
    </source>
</evidence>
<gene>
    <name evidence="11 15" type="primary">tig</name>
    <name evidence="15" type="ORF">Q8852_03855</name>
</gene>
<comment type="function">
    <text evidence="11">Involved in protein export. Acts as a chaperone by maintaining the newly synthesized protein in an open conformation. Functions as a peptidyl-prolyl cis-trans isomerase.</text>
</comment>
<keyword evidence="6 11" id="KW-0697">Rotamase</keyword>